<dbReference type="InterPro" id="IPR009060">
    <property type="entry name" value="UBA-like_sf"/>
</dbReference>
<comment type="similarity">
    <text evidence="2">Belongs to the NXF family.</text>
</comment>
<evidence type="ECO:0000256" key="1">
    <source>
        <dbReference type="ARBA" id="ARBA00004642"/>
    </source>
</evidence>
<evidence type="ECO:0000256" key="6">
    <source>
        <dbReference type="ARBA" id="ARBA00022816"/>
    </source>
</evidence>
<feature type="domain" description="TAP-C" evidence="10">
    <location>
        <begin position="580"/>
        <end position="631"/>
    </location>
</feature>
<dbReference type="SMART" id="SM00804">
    <property type="entry name" value="TAP_C"/>
    <property type="match status" value="1"/>
</dbReference>
<dbReference type="InterPro" id="IPR001611">
    <property type="entry name" value="Leu-rich_rpt"/>
</dbReference>
<dbReference type="InterPro" id="IPR032675">
    <property type="entry name" value="LRR_dom_sf"/>
</dbReference>
<dbReference type="CDD" id="cd14342">
    <property type="entry name" value="UBA_TAP-C"/>
    <property type="match status" value="1"/>
</dbReference>
<dbReference type="Pfam" id="PF24048">
    <property type="entry name" value="LRR_NXF1-5"/>
    <property type="match status" value="1"/>
</dbReference>
<reference evidence="12" key="2">
    <citation type="submission" date="2020-10" db="UniProtKB">
        <authorList>
            <consortium name="WormBaseParasite"/>
        </authorList>
    </citation>
    <scope>IDENTIFICATION</scope>
</reference>
<comment type="subcellular location">
    <subcellularLocation>
        <location evidence="1">Nucleus</location>
        <location evidence="1">Nucleoplasm</location>
    </subcellularLocation>
</comment>
<accession>A0A7E4VN04</accession>
<dbReference type="GO" id="GO:0016973">
    <property type="term" value="P:poly(A)+ mRNA export from nucleus"/>
    <property type="evidence" value="ECO:0007669"/>
    <property type="project" value="TreeGrafter"/>
</dbReference>
<feature type="compositionally biased region" description="Basic and acidic residues" evidence="8">
    <location>
        <begin position="15"/>
        <end position="41"/>
    </location>
</feature>
<dbReference type="Gene3D" id="3.10.450.50">
    <property type="match status" value="1"/>
</dbReference>
<dbReference type="Pfam" id="PF09162">
    <property type="entry name" value="Tap-RNA_bind"/>
    <property type="match status" value="1"/>
</dbReference>
<dbReference type="Proteomes" id="UP000492821">
    <property type="component" value="Unassembled WGS sequence"/>
</dbReference>
<dbReference type="InterPro" id="IPR012677">
    <property type="entry name" value="Nucleotide-bd_a/b_plait_sf"/>
</dbReference>
<keyword evidence="11" id="KW-1185">Reference proteome</keyword>
<evidence type="ECO:0000313" key="12">
    <source>
        <dbReference type="WBParaSite" id="Pan_g22122.t1"/>
    </source>
</evidence>
<keyword evidence="7" id="KW-0539">Nucleus</keyword>
<dbReference type="AlphaFoldDB" id="A0A7E4VN04"/>
<dbReference type="SUPFAM" id="SSF46934">
    <property type="entry name" value="UBA-like"/>
    <property type="match status" value="1"/>
</dbReference>
<evidence type="ECO:0000259" key="9">
    <source>
        <dbReference type="PROSITE" id="PS50177"/>
    </source>
</evidence>
<evidence type="ECO:0000256" key="3">
    <source>
        <dbReference type="ARBA" id="ARBA00022448"/>
    </source>
</evidence>
<dbReference type="InterPro" id="IPR032710">
    <property type="entry name" value="NTF2-like_dom_sf"/>
</dbReference>
<evidence type="ECO:0000313" key="11">
    <source>
        <dbReference type="Proteomes" id="UP000492821"/>
    </source>
</evidence>
<keyword evidence="4" id="KW-0433">Leucine-rich repeat</keyword>
<evidence type="ECO:0000256" key="2">
    <source>
        <dbReference type="ARBA" id="ARBA00009285"/>
    </source>
</evidence>
<sequence>MSYGGGGYRNPRSNVRFDAKELSRQRRNELISLDPDIRGRDDLEDDDLDVPQTQTRPTRNNQVQRRGDAQLARGAASARNPLVTVVSVRNCASSGLRYILKIIGNYIENFRPIAPQVKDMDIEFFIVDDKQADAIRLMNRRIPDRRNNNARLVINIRRTSAPWSILDRRMRDTIDSVLKKRFNKATNALDLSDFGSDNVFLTNKMICNLSRNDVMVYVCNVVEREYSDVVGLSLKENRLRSLVYPSSLSWRAKEVKILDLSNNDFTKIDDLERISAWNIEKLHLENNPLCAPYTDADQYTRDVQVHFPSLTYLDGYNVQPLAPPPPETRSNLLPTPKLGYCDNDDVRKIVERFLAEYITLFDDENSEITRKQLMAAYMEDAEFSYCINTLESGGYARGDGEIYGQWLRGSRNIVFEEKWIGNPDRVKYKGAMDVAVALAKLPGTCHLVDTFILDISFILKSICGFTLRGLFRDGKDRANDRSHVKMFMRHFLVKSTGEGQLAIICDSLHVCPITREAERSYRALMNQARREASQADMPGPSGVHQPQYTELTGFNNSAAAVPSIVVTAPPPTPTPVVDANIKRQMVEQFSLQTGMKVPYAERCLEDNNYDYEAAGRRFLEIRSSIPPEAFS</sequence>
<dbReference type="Pfam" id="PF03943">
    <property type="entry name" value="TAP_C"/>
    <property type="match status" value="1"/>
</dbReference>
<dbReference type="Gene3D" id="3.30.70.330">
    <property type="match status" value="1"/>
</dbReference>
<dbReference type="InterPro" id="IPR057125">
    <property type="entry name" value="NXF1/2/3/5-like_LRR"/>
</dbReference>
<dbReference type="FunFam" id="1.10.8.10:FF:000018">
    <property type="entry name" value="Nuclear RNA export factor 1"/>
    <property type="match status" value="1"/>
</dbReference>
<dbReference type="InterPro" id="IPR018222">
    <property type="entry name" value="Nuclear_transport_factor_2_euk"/>
</dbReference>
<protein>
    <submittedName>
        <fullName evidence="12">Nuclear RNA export factor 1</fullName>
    </submittedName>
</protein>
<dbReference type="InterPro" id="IPR015245">
    <property type="entry name" value="Tap_RNA-bd"/>
</dbReference>
<dbReference type="WBParaSite" id="Pan_g22122.t1">
    <property type="protein sequence ID" value="Pan_g22122.t1"/>
    <property type="gene ID" value="Pan_g22122"/>
</dbReference>
<dbReference type="SUPFAM" id="SSF52058">
    <property type="entry name" value="L domain-like"/>
    <property type="match status" value="1"/>
</dbReference>
<organism evidence="11 12">
    <name type="scientific">Panagrellus redivivus</name>
    <name type="common">Microworm</name>
    <dbReference type="NCBI Taxonomy" id="6233"/>
    <lineage>
        <taxon>Eukaryota</taxon>
        <taxon>Metazoa</taxon>
        <taxon>Ecdysozoa</taxon>
        <taxon>Nematoda</taxon>
        <taxon>Chromadorea</taxon>
        <taxon>Rhabditida</taxon>
        <taxon>Tylenchina</taxon>
        <taxon>Panagrolaimomorpha</taxon>
        <taxon>Panagrolaimoidea</taxon>
        <taxon>Panagrolaimidae</taxon>
        <taxon>Panagrellus</taxon>
    </lineage>
</organism>
<dbReference type="InterPro" id="IPR035979">
    <property type="entry name" value="RBD_domain_sf"/>
</dbReference>
<dbReference type="SUPFAM" id="SSF54928">
    <property type="entry name" value="RNA-binding domain, RBD"/>
    <property type="match status" value="1"/>
</dbReference>
<dbReference type="PROSITE" id="PS50177">
    <property type="entry name" value="NTF2_DOMAIN"/>
    <property type="match status" value="1"/>
</dbReference>
<dbReference type="InterPro" id="IPR002075">
    <property type="entry name" value="NTF2_dom"/>
</dbReference>
<dbReference type="GO" id="GO:0005737">
    <property type="term" value="C:cytoplasm"/>
    <property type="evidence" value="ECO:0007669"/>
    <property type="project" value="InterPro"/>
</dbReference>
<evidence type="ECO:0000259" key="10">
    <source>
        <dbReference type="PROSITE" id="PS51281"/>
    </source>
</evidence>
<dbReference type="Pfam" id="PF22602">
    <property type="entry name" value="NXF_NTF2"/>
    <property type="match status" value="1"/>
</dbReference>
<dbReference type="Gene3D" id="3.80.10.10">
    <property type="entry name" value="Ribonuclease Inhibitor"/>
    <property type="match status" value="1"/>
</dbReference>
<dbReference type="InterPro" id="IPR005637">
    <property type="entry name" value="TAP_C_dom"/>
</dbReference>
<feature type="region of interest" description="Disordered" evidence="8">
    <location>
        <begin position="1"/>
        <end position="74"/>
    </location>
</feature>
<evidence type="ECO:0000256" key="4">
    <source>
        <dbReference type="ARBA" id="ARBA00022614"/>
    </source>
</evidence>
<dbReference type="PANTHER" id="PTHR10662:SF22">
    <property type="entry name" value="NUCLEAR RNA EXPORT FACTOR 1"/>
    <property type="match status" value="1"/>
</dbReference>
<keyword evidence="5" id="KW-0677">Repeat</keyword>
<keyword evidence="6" id="KW-0509">mRNA transport</keyword>
<dbReference type="PROSITE" id="PS51281">
    <property type="entry name" value="TAP_C"/>
    <property type="match status" value="1"/>
</dbReference>
<evidence type="ECO:0000256" key="5">
    <source>
        <dbReference type="ARBA" id="ARBA00022737"/>
    </source>
</evidence>
<dbReference type="InterPro" id="IPR030217">
    <property type="entry name" value="NXF_fam"/>
</dbReference>
<keyword evidence="3" id="KW-0813">Transport</keyword>
<dbReference type="PANTHER" id="PTHR10662">
    <property type="entry name" value="NUCLEAR RNA EXPORT FACTOR"/>
    <property type="match status" value="1"/>
</dbReference>
<evidence type="ECO:0000256" key="8">
    <source>
        <dbReference type="SAM" id="MobiDB-lite"/>
    </source>
</evidence>
<feature type="domain" description="NTF2" evidence="9">
    <location>
        <begin position="349"/>
        <end position="510"/>
    </location>
</feature>
<dbReference type="SUPFAM" id="SSF54427">
    <property type="entry name" value="NTF2-like"/>
    <property type="match status" value="1"/>
</dbReference>
<evidence type="ECO:0000256" key="7">
    <source>
        <dbReference type="ARBA" id="ARBA00023242"/>
    </source>
</evidence>
<dbReference type="PROSITE" id="PS51450">
    <property type="entry name" value="LRR"/>
    <property type="match status" value="1"/>
</dbReference>
<dbReference type="Gene3D" id="1.10.8.10">
    <property type="entry name" value="DNA helicase RuvA subunit, C-terminal domain"/>
    <property type="match status" value="1"/>
</dbReference>
<name>A0A7E4VN04_PANRE</name>
<dbReference type="GO" id="GO:0005654">
    <property type="term" value="C:nucleoplasm"/>
    <property type="evidence" value="ECO:0007669"/>
    <property type="project" value="UniProtKB-SubCell"/>
</dbReference>
<dbReference type="GO" id="GO:0003723">
    <property type="term" value="F:RNA binding"/>
    <property type="evidence" value="ECO:0007669"/>
    <property type="project" value="InterPro"/>
</dbReference>
<feature type="compositionally biased region" description="Polar residues" evidence="8">
    <location>
        <begin position="51"/>
        <end position="64"/>
    </location>
</feature>
<reference evidence="11" key="1">
    <citation type="journal article" date="2013" name="Genetics">
        <title>The draft genome and transcriptome of Panagrellus redivivus are shaped by the harsh demands of a free-living lifestyle.</title>
        <authorList>
            <person name="Srinivasan J."/>
            <person name="Dillman A.R."/>
            <person name="Macchietto M.G."/>
            <person name="Heikkinen L."/>
            <person name="Lakso M."/>
            <person name="Fracchia K.M."/>
            <person name="Antoshechkin I."/>
            <person name="Mortazavi A."/>
            <person name="Wong G."/>
            <person name="Sternberg P.W."/>
        </authorList>
    </citation>
    <scope>NUCLEOTIDE SEQUENCE [LARGE SCALE GENOMIC DNA]</scope>
    <source>
        <strain evidence="11">MT8872</strain>
    </source>
</reference>
<proteinExistence type="inferred from homology"/>